<comment type="caution">
    <text evidence="2">The sequence shown here is derived from an EMBL/GenBank/DDBJ whole genome shotgun (WGS) entry which is preliminary data.</text>
</comment>
<name>A0AAV4NL46_CAEEX</name>
<dbReference type="EMBL" id="BPLR01003522">
    <property type="protein sequence ID" value="GIX85537.1"/>
    <property type="molecule type" value="Genomic_DNA"/>
</dbReference>
<proteinExistence type="predicted"/>
<evidence type="ECO:0000313" key="3">
    <source>
        <dbReference type="Proteomes" id="UP001054945"/>
    </source>
</evidence>
<reference evidence="2 3" key="1">
    <citation type="submission" date="2021-06" db="EMBL/GenBank/DDBJ databases">
        <title>Caerostris extrusa draft genome.</title>
        <authorList>
            <person name="Kono N."/>
            <person name="Arakawa K."/>
        </authorList>
    </citation>
    <scope>NUCLEOTIDE SEQUENCE [LARGE SCALE GENOMIC DNA]</scope>
</reference>
<sequence length="112" mass="11962">MRIAKPESCQVHAATSTTTAHTSGDVIPSYVTRPVSVTSGLPDIGRKKHAQWAVITAPHSSAFSPQTPSTVADDFTSLVVSRCPHEGDASSFDSWRMFSNCWCRVGTALGGR</sequence>
<accession>A0AAV4NL46</accession>
<evidence type="ECO:0000313" key="2">
    <source>
        <dbReference type="EMBL" id="GIX85537.1"/>
    </source>
</evidence>
<feature type="region of interest" description="Disordered" evidence="1">
    <location>
        <begin position="1"/>
        <end position="25"/>
    </location>
</feature>
<keyword evidence="3" id="KW-1185">Reference proteome</keyword>
<protein>
    <submittedName>
        <fullName evidence="2">Uncharacterized protein</fullName>
    </submittedName>
</protein>
<gene>
    <name evidence="2" type="ORF">CEXT_339011</name>
</gene>
<dbReference type="Proteomes" id="UP001054945">
    <property type="component" value="Unassembled WGS sequence"/>
</dbReference>
<organism evidence="2 3">
    <name type="scientific">Caerostris extrusa</name>
    <name type="common">Bark spider</name>
    <name type="synonym">Caerostris bankana</name>
    <dbReference type="NCBI Taxonomy" id="172846"/>
    <lineage>
        <taxon>Eukaryota</taxon>
        <taxon>Metazoa</taxon>
        <taxon>Ecdysozoa</taxon>
        <taxon>Arthropoda</taxon>
        <taxon>Chelicerata</taxon>
        <taxon>Arachnida</taxon>
        <taxon>Araneae</taxon>
        <taxon>Araneomorphae</taxon>
        <taxon>Entelegynae</taxon>
        <taxon>Araneoidea</taxon>
        <taxon>Araneidae</taxon>
        <taxon>Caerostris</taxon>
    </lineage>
</organism>
<feature type="compositionally biased region" description="Low complexity" evidence="1">
    <location>
        <begin position="12"/>
        <end position="23"/>
    </location>
</feature>
<evidence type="ECO:0000256" key="1">
    <source>
        <dbReference type="SAM" id="MobiDB-lite"/>
    </source>
</evidence>
<dbReference type="AlphaFoldDB" id="A0AAV4NL46"/>